<dbReference type="EC" id="2.1.1.-" evidence="3"/>
<evidence type="ECO:0000313" key="3">
    <source>
        <dbReference type="EMBL" id="VEG48924.1"/>
    </source>
</evidence>
<dbReference type="PANTHER" id="PTHR43591">
    <property type="entry name" value="METHYLTRANSFERASE"/>
    <property type="match status" value="1"/>
</dbReference>
<dbReference type="InterPro" id="IPR013216">
    <property type="entry name" value="Methyltransf_11"/>
</dbReference>
<dbReference type="AlphaFoldDB" id="A0A448I913"/>
<keyword evidence="4" id="KW-1185">Reference proteome</keyword>
<evidence type="ECO:0000313" key="4">
    <source>
        <dbReference type="Proteomes" id="UP000282551"/>
    </source>
</evidence>
<dbReference type="EMBL" id="LR134355">
    <property type="protein sequence ID" value="VEG48924.1"/>
    <property type="molecule type" value="Genomic_DNA"/>
</dbReference>
<evidence type="ECO:0000256" key="1">
    <source>
        <dbReference type="SAM" id="MobiDB-lite"/>
    </source>
</evidence>
<dbReference type="GO" id="GO:0032259">
    <property type="term" value="P:methylation"/>
    <property type="evidence" value="ECO:0007669"/>
    <property type="project" value="UniProtKB-KW"/>
</dbReference>
<keyword evidence="3" id="KW-0489">Methyltransferase</keyword>
<feature type="region of interest" description="Disordered" evidence="1">
    <location>
        <begin position="1"/>
        <end position="28"/>
    </location>
</feature>
<dbReference type="Pfam" id="PF08241">
    <property type="entry name" value="Methyltransf_11"/>
    <property type="match status" value="1"/>
</dbReference>
<gene>
    <name evidence="3" type="primary">rebM_2</name>
    <name evidence="3" type="ORF">NCTC10485_03226</name>
</gene>
<dbReference type="Proteomes" id="UP000282551">
    <property type="component" value="Chromosome"/>
</dbReference>
<protein>
    <submittedName>
        <fullName evidence="3">Type 11 methyltransferase</fullName>
        <ecNumber evidence="3">2.1.1.-</ecNumber>
    </submittedName>
</protein>
<evidence type="ECO:0000259" key="2">
    <source>
        <dbReference type="Pfam" id="PF08241"/>
    </source>
</evidence>
<dbReference type="SUPFAM" id="SSF53335">
    <property type="entry name" value="S-adenosyl-L-methionine-dependent methyltransferases"/>
    <property type="match status" value="1"/>
</dbReference>
<organism evidence="3 4">
    <name type="scientific">Mycolicibacterium chitae</name>
    <name type="common">Mycobacterium chitae</name>
    <dbReference type="NCBI Taxonomy" id="1792"/>
    <lineage>
        <taxon>Bacteria</taxon>
        <taxon>Bacillati</taxon>
        <taxon>Actinomycetota</taxon>
        <taxon>Actinomycetes</taxon>
        <taxon>Mycobacteriales</taxon>
        <taxon>Mycobacteriaceae</taxon>
        <taxon>Mycolicibacterium</taxon>
    </lineage>
</organism>
<dbReference type="InterPro" id="IPR029063">
    <property type="entry name" value="SAM-dependent_MTases_sf"/>
</dbReference>
<reference evidence="3 4" key="1">
    <citation type="submission" date="2018-12" db="EMBL/GenBank/DDBJ databases">
        <authorList>
            <consortium name="Pathogen Informatics"/>
        </authorList>
    </citation>
    <scope>NUCLEOTIDE SEQUENCE [LARGE SCALE GENOMIC DNA]</scope>
    <source>
        <strain evidence="3 4">NCTC10485</strain>
    </source>
</reference>
<dbReference type="OrthoDB" id="9795634at2"/>
<dbReference type="Gene3D" id="3.40.50.150">
    <property type="entry name" value="Vaccinia Virus protein VP39"/>
    <property type="match status" value="1"/>
</dbReference>
<dbReference type="PANTHER" id="PTHR43591:SF24">
    <property type="entry name" value="2-METHOXY-6-POLYPRENYL-1,4-BENZOQUINOL METHYLASE, MITOCHONDRIAL"/>
    <property type="match status" value="1"/>
</dbReference>
<accession>A0A448I913</accession>
<dbReference type="GO" id="GO:0008757">
    <property type="term" value="F:S-adenosylmethionine-dependent methyltransferase activity"/>
    <property type="evidence" value="ECO:0007669"/>
    <property type="project" value="InterPro"/>
</dbReference>
<keyword evidence="3" id="KW-0808">Transferase</keyword>
<name>A0A448I913_MYCCI</name>
<feature type="domain" description="Methyltransferase type 11" evidence="2">
    <location>
        <begin position="69"/>
        <end position="163"/>
    </location>
</feature>
<proteinExistence type="predicted"/>
<sequence length="293" mass="30769">MNKRTHNRSPKGNGGVNAPRSSVPDRELEDKHRRLWGLGDYPTIAAEVVAPLGQALVSAARIGPGMRVLDVAAGTGNAALAAAAAGADVTATDLVPELLESGEQRAAAQGLELTWKAANAEALPFADGEFDIVMSCIGVMFAPHHQRAAAELVRVCRPGGTIAVLSWTPEGFVGRMFAAMRPYVPAPPAGVSPPPLWGSEGHVVALLNGGVDDLVAERHALAVDRFADGAAFRDYFKANYGPTIVAYRGIADHPDQVAELDAALAELGDCALAEESGMEWEYLVVVARRAAAY</sequence>